<dbReference type="PROSITE" id="PS50103">
    <property type="entry name" value="ZF_C3H1"/>
    <property type="match status" value="1"/>
</dbReference>
<keyword evidence="4" id="KW-0862">Zinc</keyword>
<dbReference type="InterPro" id="IPR000571">
    <property type="entry name" value="Znf_CCCH"/>
</dbReference>
<evidence type="ECO:0008006" key="11">
    <source>
        <dbReference type="Google" id="ProtNLM"/>
    </source>
</evidence>
<evidence type="ECO:0000259" key="7">
    <source>
        <dbReference type="PROSITE" id="PS50102"/>
    </source>
</evidence>
<feature type="region of interest" description="Disordered" evidence="6">
    <location>
        <begin position="310"/>
        <end position="335"/>
    </location>
</feature>
<dbReference type="AlphaFoldDB" id="A0A6A6RFB0"/>
<dbReference type="Pfam" id="PF01480">
    <property type="entry name" value="PWI"/>
    <property type="match status" value="1"/>
</dbReference>
<evidence type="ECO:0000256" key="2">
    <source>
        <dbReference type="ARBA" id="ARBA00043866"/>
    </source>
</evidence>
<protein>
    <recommendedName>
        <fullName evidence="11">RNA-binding domain-containing protein</fullName>
    </recommendedName>
</protein>
<dbReference type="InterPro" id="IPR035979">
    <property type="entry name" value="RBD_domain_sf"/>
</dbReference>
<dbReference type="SUPFAM" id="SSF54928">
    <property type="entry name" value="RNA-binding domain, RBD"/>
    <property type="match status" value="1"/>
</dbReference>
<reference evidence="9" key="1">
    <citation type="journal article" date="2020" name="Stud. Mycol.">
        <title>101 Dothideomycetes genomes: a test case for predicting lifestyles and emergence of pathogens.</title>
        <authorList>
            <person name="Haridas S."/>
            <person name="Albert R."/>
            <person name="Binder M."/>
            <person name="Bloem J."/>
            <person name="Labutti K."/>
            <person name="Salamov A."/>
            <person name="Andreopoulos B."/>
            <person name="Baker S."/>
            <person name="Barry K."/>
            <person name="Bills G."/>
            <person name="Bluhm B."/>
            <person name="Cannon C."/>
            <person name="Castanera R."/>
            <person name="Culley D."/>
            <person name="Daum C."/>
            <person name="Ezra D."/>
            <person name="Gonzalez J."/>
            <person name="Henrissat B."/>
            <person name="Kuo A."/>
            <person name="Liang C."/>
            <person name="Lipzen A."/>
            <person name="Lutzoni F."/>
            <person name="Magnuson J."/>
            <person name="Mondo S."/>
            <person name="Nolan M."/>
            <person name="Ohm R."/>
            <person name="Pangilinan J."/>
            <person name="Park H.-J."/>
            <person name="Ramirez L."/>
            <person name="Alfaro M."/>
            <person name="Sun H."/>
            <person name="Tritt A."/>
            <person name="Yoshinaga Y."/>
            <person name="Zwiers L.-H."/>
            <person name="Turgeon B."/>
            <person name="Goodwin S."/>
            <person name="Spatafora J."/>
            <person name="Crous P."/>
            <person name="Grigoriev I."/>
        </authorList>
    </citation>
    <scope>NUCLEOTIDE SEQUENCE</scope>
    <source>
        <strain evidence="9">CBS 269.34</strain>
    </source>
</reference>
<evidence type="ECO:0000313" key="10">
    <source>
        <dbReference type="Proteomes" id="UP000799750"/>
    </source>
</evidence>
<feature type="compositionally biased region" description="Acidic residues" evidence="6">
    <location>
        <begin position="727"/>
        <end position="741"/>
    </location>
</feature>
<keyword evidence="4" id="KW-0863">Zinc-finger</keyword>
<dbReference type="InterPro" id="IPR012677">
    <property type="entry name" value="Nucleotide-bd_a/b_plait_sf"/>
</dbReference>
<feature type="region of interest" description="Disordered" evidence="6">
    <location>
        <begin position="82"/>
        <end position="169"/>
    </location>
</feature>
<keyword evidence="5" id="KW-0175">Coiled coil</keyword>
<keyword evidence="10" id="KW-1185">Reference proteome</keyword>
<dbReference type="GO" id="GO:0008270">
    <property type="term" value="F:zinc ion binding"/>
    <property type="evidence" value="ECO:0007669"/>
    <property type="project" value="UniProtKB-KW"/>
</dbReference>
<feature type="zinc finger region" description="C3H1-type" evidence="4">
    <location>
        <begin position="257"/>
        <end position="284"/>
    </location>
</feature>
<evidence type="ECO:0000256" key="3">
    <source>
        <dbReference type="PROSITE-ProRule" id="PRU00176"/>
    </source>
</evidence>
<name>A0A6A6RFB0_9PEZI</name>
<evidence type="ECO:0000259" key="8">
    <source>
        <dbReference type="PROSITE" id="PS50103"/>
    </source>
</evidence>
<evidence type="ECO:0000313" key="9">
    <source>
        <dbReference type="EMBL" id="KAF2503261.1"/>
    </source>
</evidence>
<dbReference type="PANTHER" id="PTHR14398:SF0">
    <property type="entry name" value="ZINC FINGER PROTEIN SWM"/>
    <property type="match status" value="1"/>
</dbReference>
<dbReference type="Gene3D" id="1.20.1390.10">
    <property type="entry name" value="PWI domain"/>
    <property type="match status" value="1"/>
</dbReference>
<dbReference type="Proteomes" id="UP000799750">
    <property type="component" value="Unassembled WGS sequence"/>
</dbReference>
<dbReference type="OrthoDB" id="443401at2759"/>
<dbReference type="InterPro" id="IPR002483">
    <property type="entry name" value="PWI_dom"/>
</dbReference>
<dbReference type="GO" id="GO:0003723">
    <property type="term" value="F:RNA binding"/>
    <property type="evidence" value="ECO:0007669"/>
    <property type="project" value="UniProtKB-UniRule"/>
</dbReference>
<feature type="domain" description="C3H1-type" evidence="8">
    <location>
        <begin position="257"/>
        <end position="284"/>
    </location>
</feature>
<evidence type="ECO:0000256" key="5">
    <source>
        <dbReference type="SAM" id="Coils"/>
    </source>
</evidence>
<sequence length="741" mass="81384">MFVSEDDLVPLKHWIIPKLEEVSDADSEVLGDYILALIRSDGSDEHIRKSCLDNLGDFLHDNTVGFVDEMLTVVREKSYRPDYVPPTAPKLSATAPTFNPPTGPAALKNKDVPIPGLSSIEGPRKRTFDEREPSEPRDGRDNHYGRGAGSNRAVKQMRRGGHNGRGAFGGPEFPFPMAGMPGLRGVPAMSNMTNIPMMPTAPPGFPSFDPNNPMAAMMAMHAMGFPVPGLGVPQMPLANSPTGFGPAGSPGQNLQVPKKERCSDYDTKGFCARGSVCPYEHGEDHIVVPPSADEYDPNKASLAVEPQQGMNGRDSFEYRGRGRGRGRGDRGAFTANRGRAPFSFSGYLNDRSSTTIVVEQIPEEKFEEKQVREFFSEFGNIVDVQMQAYKRLAIVKFDDHFAAKSAYDSPKVIFDNRFVKVYWYKPDSVPTPPIHSNGAPKVRSPGGSKIDEEMIDPEEVQRKQAEAQALYEEKTKKRQEIEEKRKEAEALIKKAAEEKKRLLEKLAAKQGTVATNDLSEDDSINVDVSGSKQDALQAKLAELQAEAEGLGLDPEDDAKHTAAGWHGRGRGSYRARGYVGRGRGYASSYRGRGGFTGAPYGARGGVKRLDNRPKRVAVAGVEAGTAQDEALRQYLLNNFDFESIEPHPDRQDAQVVVFKERYIAEGFIGAASKIPNIGHVELSWVANPPITLTTEDSTSSKQDEIVEDDTKMEEFGNGGTDFRSADMDYDVADDEDPWMNA</sequence>
<dbReference type="InterPro" id="IPR000504">
    <property type="entry name" value="RRM_dom"/>
</dbReference>
<keyword evidence="4" id="KW-0479">Metal-binding</keyword>
<feature type="coiled-coil region" evidence="5">
    <location>
        <begin position="460"/>
        <end position="553"/>
    </location>
</feature>
<feature type="compositionally biased region" description="Basic and acidic residues" evidence="6">
    <location>
        <begin position="122"/>
        <end position="144"/>
    </location>
</feature>
<dbReference type="GO" id="GO:0005634">
    <property type="term" value="C:nucleus"/>
    <property type="evidence" value="ECO:0007669"/>
    <property type="project" value="TreeGrafter"/>
</dbReference>
<accession>A0A6A6RFB0</accession>
<dbReference type="InterPro" id="IPR045137">
    <property type="entry name" value="RBM26/27"/>
</dbReference>
<dbReference type="CDD" id="cd12257">
    <property type="entry name" value="RRM1_RBM26_like"/>
    <property type="match status" value="1"/>
</dbReference>
<dbReference type="Gene3D" id="3.30.70.330">
    <property type="match status" value="1"/>
</dbReference>
<feature type="region of interest" description="Disordered" evidence="6">
    <location>
        <begin position="691"/>
        <end position="741"/>
    </location>
</feature>
<dbReference type="PANTHER" id="PTHR14398">
    <property type="entry name" value="RNA RECOGNITION RRM/RNP DOMAIN"/>
    <property type="match status" value="1"/>
</dbReference>
<feature type="compositionally biased region" description="Basic and acidic residues" evidence="6">
    <location>
        <begin position="701"/>
        <end position="714"/>
    </location>
</feature>
<dbReference type="SMART" id="SM00360">
    <property type="entry name" value="RRM"/>
    <property type="match status" value="1"/>
</dbReference>
<dbReference type="FunFam" id="3.30.70.330:FF:000647">
    <property type="entry name" value="CCCH zinc finger and RRM domain protein"/>
    <property type="match status" value="1"/>
</dbReference>
<proteinExistence type="predicted"/>
<evidence type="ECO:0000256" key="1">
    <source>
        <dbReference type="ARBA" id="ARBA00022884"/>
    </source>
</evidence>
<evidence type="ECO:0000256" key="6">
    <source>
        <dbReference type="SAM" id="MobiDB-lite"/>
    </source>
</evidence>
<comment type="function">
    <text evidence="2">May be involved in the turnover of nuclear polyadenylated (pA+) RNA.</text>
</comment>
<organism evidence="9 10">
    <name type="scientific">Lophium mytilinum</name>
    <dbReference type="NCBI Taxonomy" id="390894"/>
    <lineage>
        <taxon>Eukaryota</taxon>
        <taxon>Fungi</taxon>
        <taxon>Dikarya</taxon>
        <taxon>Ascomycota</taxon>
        <taxon>Pezizomycotina</taxon>
        <taxon>Dothideomycetes</taxon>
        <taxon>Pleosporomycetidae</taxon>
        <taxon>Mytilinidiales</taxon>
        <taxon>Mytilinidiaceae</taxon>
        <taxon>Lophium</taxon>
    </lineage>
</organism>
<evidence type="ECO:0000256" key="4">
    <source>
        <dbReference type="PROSITE-ProRule" id="PRU00723"/>
    </source>
</evidence>
<dbReference type="Pfam" id="PF00076">
    <property type="entry name" value="RRM_1"/>
    <property type="match status" value="1"/>
</dbReference>
<feature type="compositionally biased region" description="Basic and acidic residues" evidence="6">
    <location>
        <begin position="314"/>
        <end position="330"/>
    </location>
</feature>
<keyword evidence="1 3" id="KW-0694">RNA-binding</keyword>
<gene>
    <name evidence="9" type="ORF">BU16DRAFT_521844</name>
</gene>
<dbReference type="PROSITE" id="PS50102">
    <property type="entry name" value="RRM"/>
    <property type="match status" value="1"/>
</dbReference>
<feature type="domain" description="RRM" evidence="7">
    <location>
        <begin position="354"/>
        <end position="426"/>
    </location>
</feature>
<dbReference type="EMBL" id="MU004181">
    <property type="protein sequence ID" value="KAF2503261.1"/>
    <property type="molecule type" value="Genomic_DNA"/>
</dbReference>
<feature type="compositionally biased region" description="Polar residues" evidence="6">
    <location>
        <begin position="691"/>
        <end position="700"/>
    </location>
</feature>